<dbReference type="InterPro" id="IPR017853">
    <property type="entry name" value="GH"/>
</dbReference>
<gene>
    <name evidence="2" type="ORF">AOQ84DRAFT_436672</name>
</gene>
<dbReference type="Gene3D" id="3.20.20.80">
    <property type="entry name" value="Glycosidases"/>
    <property type="match status" value="2"/>
</dbReference>
<dbReference type="GO" id="GO:0005975">
    <property type="term" value="P:carbohydrate metabolic process"/>
    <property type="evidence" value="ECO:0007669"/>
    <property type="project" value="InterPro"/>
</dbReference>
<evidence type="ECO:0000256" key="1">
    <source>
        <dbReference type="RuleBase" id="RU003690"/>
    </source>
</evidence>
<sequence length="317" mass="35257">MFSSISTRRLILIYCHILYAIPFIVSESSSPTLSISATLRTPSGYSSRTYHVSAVSTYLPTSTSPMKDCFPLGSDWPNLYGSNYKYCAVKDEGRGPSIWDFLPHRQLGTIADNTTGDVSSSHYYLYKQDFARLKALGIPYNSTSISWPRLFPFRKGPVNIQVVAHYDGIIMEQDTPLTLFNEFEAWTDSAGLPACATASFTTPDGFPVGSAADPGSVSRLRSTPTGIRKFLTWRGRTSGTRPALWDLRRADYLQGYLDNILATTVKDGINVTGAFAWAIFDKIEWFSKKRVRFGLQSPKASMFQLLDWFGLLGGAKL</sequence>
<dbReference type="SUPFAM" id="SSF51445">
    <property type="entry name" value="(Trans)glycosidases"/>
    <property type="match status" value="1"/>
</dbReference>
<proteinExistence type="inferred from homology"/>
<dbReference type="EMBL" id="KV748809">
    <property type="protein sequence ID" value="OCL12923.1"/>
    <property type="molecule type" value="Genomic_DNA"/>
</dbReference>
<dbReference type="AlphaFoldDB" id="A0A8E2F9Q4"/>
<organism evidence="2 3">
    <name type="scientific">Glonium stellatum</name>
    <dbReference type="NCBI Taxonomy" id="574774"/>
    <lineage>
        <taxon>Eukaryota</taxon>
        <taxon>Fungi</taxon>
        <taxon>Dikarya</taxon>
        <taxon>Ascomycota</taxon>
        <taxon>Pezizomycotina</taxon>
        <taxon>Dothideomycetes</taxon>
        <taxon>Pleosporomycetidae</taxon>
        <taxon>Gloniales</taxon>
        <taxon>Gloniaceae</taxon>
        <taxon>Glonium</taxon>
    </lineage>
</organism>
<keyword evidence="2" id="KW-0378">Hydrolase</keyword>
<evidence type="ECO:0000313" key="2">
    <source>
        <dbReference type="EMBL" id="OCL12923.1"/>
    </source>
</evidence>
<comment type="similarity">
    <text evidence="1">Belongs to the glycosyl hydrolase 1 family.</text>
</comment>
<protein>
    <submittedName>
        <fullName evidence="2">Glycoside hydrolase family 1 protein</fullName>
    </submittedName>
</protein>
<accession>A0A8E2F9Q4</accession>
<dbReference type="GO" id="GO:0008422">
    <property type="term" value="F:beta-glucosidase activity"/>
    <property type="evidence" value="ECO:0007669"/>
    <property type="project" value="TreeGrafter"/>
</dbReference>
<dbReference type="Pfam" id="PF00232">
    <property type="entry name" value="Glyco_hydro_1"/>
    <property type="match status" value="2"/>
</dbReference>
<evidence type="ECO:0000313" key="3">
    <source>
        <dbReference type="Proteomes" id="UP000250140"/>
    </source>
</evidence>
<reference evidence="2 3" key="1">
    <citation type="journal article" date="2016" name="Nat. Commun.">
        <title>Ectomycorrhizal ecology is imprinted in the genome of the dominant symbiotic fungus Cenococcum geophilum.</title>
        <authorList>
            <consortium name="DOE Joint Genome Institute"/>
            <person name="Peter M."/>
            <person name="Kohler A."/>
            <person name="Ohm R.A."/>
            <person name="Kuo A."/>
            <person name="Krutzmann J."/>
            <person name="Morin E."/>
            <person name="Arend M."/>
            <person name="Barry K.W."/>
            <person name="Binder M."/>
            <person name="Choi C."/>
            <person name="Clum A."/>
            <person name="Copeland A."/>
            <person name="Grisel N."/>
            <person name="Haridas S."/>
            <person name="Kipfer T."/>
            <person name="LaButti K."/>
            <person name="Lindquist E."/>
            <person name="Lipzen A."/>
            <person name="Maire R."/>
            <person name="Meier B."/>
            <person name="Mihaltcheva S."/>
            <person name="Molinier V."/>
            <person name="Murat C."/>
            <person name="Poggeler S."/>
            <person name="Quandt C.A."/>
            <person name="Sperisen C."/>
            <person name="Tritt A."/>
            <person name="Tisserant E."/>
            <person name="Crous P.W."/>
            <person name="Henrissat B."/>
            <person name="Nehls U."/>
            <person name="Egli S."/>
            <person name="Spatafora J.W."/>
            <person name="Grigoriev I.V."/>
            <person name="Martin F.M."/>
        </authorList>
    </citation>
    <scope>NUCLEOTIDE SEQUENCE [LARGE SCALE GENOMIC DNA]</scope>
    <source>
        <strain evidence="2 3">CBS 207.34</strain>
    </source>
</reference>
<dbReference type="OrthoDB" id="65569at2759"/>
<dbReference type="InterPro" id="IPR001360">
    <property type="entry name" value="Glyco_hydro_1"/>
</dbReference>
<name>A0A8E2F9Q4_9PEZI</name>
<keyword evidence="3" id="KW-1185">Reference proteome</keyword>
<dbReference type="PANTHER" id="PTHR10353">
    <property type="entry name" value="GLYCOSYL HYDROLASE"/>
    <property type="match status" value="1"/>
</dbReference>
<dbReference type="PANTHER" id="PTHR10353:SF53">
    <property type="entry name" value="BETA-1,4-GLUCOSIDASE (EUROFUNG)"/>
    <property type="match status" value="1"/>
</dbReference>
<dbReference type="Proteomes" id="UP000250140">
    <property type="component" value="Unassembled WGS sequence"/>
</dbReference>